<dbReference type="Gene3D" id="3.20.20.140">
    <property type="entry name" value="Metal-dependent hydrolases"/>
    <property type="match status" value="1"/>
</dbReference>
<evidence type="ECO:0000313" key="5">
    <source>
        <dbReference type="Proteomes" id="UP000092687"/>
    </source>
</evidence>
<organism evidence="4 5">
    <name type="scientific">Planococcus halocryophilus</name>
    <dbReference type="NCBI Taxonomy" id="1215089"/>
    <lineage>
        <taxon>Bacteria</taxon>
        <taxon>Bacillati</taxon>
        <taxon>Bacillota</taxon>
        <taxon>Bacilli</taxon>
        <taxon>Bacillales</taxon>
        <taxon>Caryophanaceae</taxon>
        <taxon>Planococcus</taxon>
    </lineage>
</organism>
<dbReference type="Pfam" id="PF07969">
    <property type="entry name" value="Amidohydro_3"/>
    <property type="match status" value="1"/>
</dbReference>
<accession>A0A1C7DT60</accession>
<evidence type="ECO:0000256" key="1">
    <source>
        <dbReference type="ARBA" id="ARBA00022723"/>
    </source>
</evidence>
<dbReference type="GO" id="GO:0016814">
    <property type="term" value="F:hydrolase activity, acting on carbon-nitrogen (but not peptide) bonds, in cyclic amidines"/>
    <property type="evidence" value="ECO:0007669"/>
    <property type="project" value="UniProtKB-ARBA"/>
</dbReference>
<dbReference type="KEGG" id="phc:BBI08_12210"/>
<reference evidence="4" key="1">
    <citation type="submission" date="2016-10" db="EMBL/GenBank/DDBJ databases">
        <authorList>
            <person name="de Groot N.N."/>
        </authorList>
    </citation>
    <scope>NUCLEOTIDE SEQUENCE</scope>
    <source>
        <strain evidence="4">DSM 24743</strain>
    </source>
</reference>
<dbReference type="STRING" id="1215089.BBI08_12210"/>
<evidence type="ECO:0000313" key="4">
    <source>
        <dbReference type="EMBL" id="ANU14592.1"/>
    </source>
</evidence>
<dbReference type="EMBL" id="CP016537">
    <property type="protein sequence ID" value="ANU14592.1"/>
    <property type="molecule type" value="Genomic_DNA"/>
</dbReference>
<dbReference type="OrthoDB" id="9815027at2"/>
<protein>
    <submittedName>
        <fullName evidence="4">Deaminase</fullName>
    </submittedName>
</protein>
<gene>
    <name evidence="4" type="ORF">BBI08_12210</name>
</gene>
<keyword evidence="2" id="KW-0378">Hydrolase</keyword>
<dbReference type="Proteomes" id="UP000092687">
    <property type="component" value="Chromosome"/>
</dbReference>
<dbReference type="GO" id="GO:0019239">
    <property type="term" value="F:deaminase activity"/>
    <property type="evidence" value="ECO:0007669"/>
    <property type="project" value="UniProtKB-ARBA"/>
</dbReference>
<dbReference type="Gene3D" id="2.30.40.10">
    <property type="entry name" value="Urease, subunit C, domain 1"/>
    <property type="match status" value="1"/>
</dbReference>
<dbReference type="InterPro" id="IPR013108">
    <property type="entry name" value="Amidohydro_3"/>
</dbReference>
<dbReference type="AlphaFoldDB" id="A0A1C7DT60"/>
<name>A0A1C7DT60_9BACL</name>
<proteinExistence type="predicted"/>
<dbReference type="FunFam" id="3.20.20.140:FF:000019">
    <property type="entry name" value="Cytosine deaminase"/>
    <property type="match status" value="1"/>
</dbReference>
<dbReference type="SUPFAM" id="SSF51338">
    <property type="entry name" value="Composite domain of metallo-dependent hydrolases"/>
    <property type="match status" value="1"/>
</dbReference>
<keyword evidence="5" id="KW-1185">Reference proteome</keyword>
<sequence length="404" mass="43594">MYILKKVLLETGYVKENGQVRATETKMVHLKIEEGRIAEIIDSEQALPKDVKTMDGKGLLVLPAFKEKHVHLDKTYMGEPWRACVSATSVIERSTIEKNILASIEMSTVDRAKNLLDVLLSHGSTAVRTHVDIYPEVGLENLSGVQTALADYEQQVDSEIVAFAQHGLLYGNTVELMREAVRNGAGLVGSVDPATVDLNIEASLVQLMDIAVEGNVGIDLHLHDPGHLGTFTMKRLAALTKEAGWQGKVAISHAFGLGDVTPSEARAVAESLKEAGVSIISSVPIGRNIPPVSLLADVGVNVSLGNDNIYDSWWPTGNGDVLERLGRLVEINRWTDELSLSQALRFITDGITPLTANGEQVWPVKGDVASFVLADAKCAAEAVARRAKRTAVFHKGSLVAGQLN</sequence>
<feature type="domain" description="Amidohydrolase 3" evidence="3">
    <location>
        <begin position="53"/>
        <end position="388"/>
    </location>
</feature>
<dbReference type="InterPro" id="IPR052349">
    <property type="entry name" value="Metallo-hydrolase_Enzymes"/>
</dbReference>
<dbReference type="RefSeq" id="WP_008497599.1">
    <property type="nucleotide sequence ID" value="NZ_CP016537.2"/>
</dbReference>
<keyword evidence="1" id="KW-0479">Metal-binding</keyword>
<dbReference type="InterPro" id="IPR011059">
    <property type="entry name" value="Metal-dep_hydrolase_composite"/>
</dbReference>
<dbReference type="GO" id="GO:0046872">
    <property type="term" value="F:metal ion binding"/>
    <property type="evidence" value="ECO:0007669"/>
    <property type="project" value="UniProtKB-KW"/>
</dbReference>
<dbReference type="InterPro" id="IPR032466">
    <property type="entry name" value="Metal_Hydrolase"/>
</dbReference>
<dbReference type="NCBIfam" id="NF005312">
    <property type="entry name" value="PRK06846.1"/>
    <property type="match status" value="1"/>
</dbReference>
<dbReference type="PANTHER" id="PTHR32027:SF9">
    <property type="entry name" value="BLL3847 PROTEIN"/>
    <property type="match status" value="1"/>
</dbReference>
<evidence type="ECO:0000259" key="3">
    <source>
        <dbReference type="Pfam" id="PF07969"/>
    </source>
</evidence>
<dbReference type="CDD" id="cd01293">
    <property type="entry name" value="Bact_CD"/>
    <property type="match status" value="1"/>
</dbReference>
<dbReference type="SUPFAM" id="SSF51556">
    <property type="entry name" value="Metallo-dependent hydrolases"/>
    <property type="match status" value="1"/>
</dbReference>
<dbReference type="PANTHER" id="PTHR32027">
    <property type="entry name" value="CYTOSINE DEAMINASE"/>
    <property type="match status" value="1"/>
</dbReference>
<evidence type="ECO:0000256" key="2">
    <source>
        <dbReference type="ARBA" id="ARBA00022801"/>
    </source>
</evidence>